<evidence type="ECO:0000313" key="3">
    <source>
        <dbReference type="Proteomes" id="UP000006512"/>
    </source>
</evidence>
<dbReference type="EMBL" id="GL883077">
    <property type="protein sequence ID" value="EGF93010.1"/>
    <property type="molecule type" value="Genomic_DNA"/>
</dbReference>
<dbReference type="Proteomes" id="UP000006512">
    <property type="component" value="Unassembled WGS sequence"/>
</dbReference>
<evidence type="ECO:0000259" key="1">
    <source>
        <dbReference type="Pfam" id="PF03435"/>
    </source>
</evidence>
<dbReference type="STRING" id="715226.ABI_14490"/>
<dbReference type="SUPFAM" id="SSF51735">
    <property type="entry name" value="NAD(P)-binding Rossmann-fold domains"/>
    <property type="match status" value="1"/>
</dbReference>
<keyword evidence="3" id="KW-1185">Reference proteome</keyword>
<accession>F4QIM1</accession>
<dbReference type="Pfam" id="PF03435">
    <property type="entry name" value="Sacchrp_dh_NADP"/>
    <property type="match status" value="1"/>
</dbReference>
<organism evidence="2 3">
    <name type="scientific">Asticcacaulis biprosthecium C19</name>
    <dbReference type="NCBI Taxonomy" id="715226"/>
    <lineage>
        <taxon>Bacteria</taxon>
        <taxon>Pseudomonadati</taxon>
        <taxon>Pseudomonadota</taxon>
        <taxon>Alphaproteobacteria</taxon>
        <taxon>Caulobacterales</taxon>
        <taxon>Caulobacteraceae</taxon>
        <taxon>Asticcacaulis</taxon>
    </lineage>
</organism>
<dbReference type="PANTHER" id="PTHR43796:SF2">
    <property type="entry name" value="CARBOXYNORSPERMIDINE SYNTHASE"/>
    <property type="match status" value="1"/>
</dbReference>
<feature type="domain" description="Saccharopine dehydrogenase NADP binding" evidence="1">
    <location>
        <begin position="5"/>
        <end position="122"/>
    </location>
</feature>
<reference evidence="3" key="1">
    <citation type="submission" date="2011-03" db="EMBL/GenBank/DDBJ databases">
        <title>Draft genome sequence of Brevundimonas diminuta.</title>
        <authorList>
            <person name="Brown P.J.B."/>
            <person name="Buechlein A."/>
            <person name="Hemmerich C."/>
            <person name="Brun Y.V."/>
        </authorList>
    </citation>
    <scope>NUCLEOTIDE SEQUENCE [LARGE SCALE GENOMIC DNA]</scope>
    <source>
        <strain evidence="3">C19</strain>
    </source>
</reference>
<dbReference type="InterPro" id="IPR005097">
    <property type="entry name" value="Sacchrp_dh_NADP-bd"/>
</dbReference>
<name>F4QIM1_9CAUL</name>
<dbReference type="Gene3D" id="3.40.50.720">
    <property type="entry name" value="NAD(P)-binding Rossmann-like Domain"/>
    <property type="match status" value="1"/>
</dbReference>
<sequence length="362" mass="39292">MTGEVLVLGGYGNFGKRICAGLNRHGVPVIIAGRDTTKAEKLAASLAHARGLAVDIRRDLAAILEREKPTVVVHTCGPFQGAGFDVARACIKAGVAYIDLADGRDFVRDFVELDAEARAAGVPLITGASTVPGLSSAVIEHYRPQFVSVESLDYAITPGQKTERGLATIRAILSYVGKPLQPFAGHPKAFGWQDMRSWTFPVFGKRWLANCDIPDLDLLPEAYGIRDIRFGAGVELGFMQWFLWLLSWPVRWGWPLNLPAASGLLLTVSRWFDVLGSDTGGMYMRLRGMGHDGQPLQKTWTIVAENGDGPNIPCIPAIVLARRIHEKGSGVEAGAYPCVGKISVEDYLAELESFAVKTFEAD</sequence>
<dbReference type="RefSeq" id="WP_006272195.1">
    <property type="nucleotide sequence ID" value="NZ_GL883077.1"/>
</dbReference>
<dbReference type="HOGENOM" id="CLU_063454_0_0_5"/>
<dbReference type="AlphaFoldDB" id="F4QIM1"/>
<dbReference type="PANTHER" id="PTHR43796">
    <property type="entry name" value="CARBOXYNORSPERMIDINE SYNTHASE"/>
    <property type="match status" value="1"/>
</dbReference>
<proteinExistence type="predicted"/>
<dbReference type="eggNOG" id="COG1748">
    <property type="taxonomic scope" value="Bacteria"/>
</dbReference>
<gene>
    <name evidence="2" type="ORF">ABI_14490</name>
</gene>
<dbReference type="OrthoDB" id="528778at2"/>
<evidence type="ECO:0000313" key="2">
    <source>
        <dbReference type="EMBL" id="EGF93010.1"/>
    </source>
</evidence>
<dbReference type="InterPro" id="IPR036291">
    <property type="entry name" value="NAD(P)-bd_dom_sf"/>
</dbReference>
<protein>
    <submittedName>
        <fullName evidence="2">Saccharopine dehydrogenase family protein</fullName>
    </submittedName>
</protein>